<sequence>MKREKGAALLVVLSLLTVSLMMGLSSMQSSLIDERLAGNYKAAAQAQMGAEQALSEAWKLLRDGGEPDWISIDDFSVDDISDMAFSDIKGGADNECDAPLLCYYQYVEDDGDKYIIAMGGVSGGGGVRSLPVVAEVVSAGAEEYDKGVVGCEGIRLGGGPQVDSYNSSYGAYGESVVVDGQEIFNGLRREAVVKALSEGASLSLSGHSPVYGRVEVPGDLSLDGGTPIYGNVMVDGDVDMNGTIYGNLVAGGNVAFGTASTMEGEVTTGGNAVIGSTNNPPASITASGSVSYPEWWKWDDAKMELAANYHEYQSPFIPPVYNNSERCDPVGVTSETGGPGVLFDNVWDNEDVVSISAWFEQQGCGHCYAVKGGRFSFTGGSGNNDAASTELGLQEETTYLRVDQDVTAGGRLKQLLVKGDVTLVVDGDFDLGNNTRLVVDENSTLTVLVAGKTRLGGGSQLLSSGAFVRDVNGQEKRPAIALYSSYGEYGGSPNNAGVTVSGANNAFIDIVAPDTDVVITGSGSIFGALRAGWIDMRGSGDIHFDEALKEVSLVQDDMPLMLDSWH</sequence>
<dbReference type="EMBL" id="BJUS01000048">
    <property type="protein sequence ID" value="GEK74524.1"/>
    <property type="molecule type" value="Genomic_DNA"/>
</dbReference>
<proteinExistence type="predicted"/>
<dbReference type="Proteomes" id="UP000321121">
    <property type="component" value="Unassembled WGS sequence"/>
</dbReference>
<evidence type="ECO:0000259" key="1">
    <source>
        <dbReference type="Pfam" id="PF23981"/>
    </source>
</evidence>
<evidence type="ECO:0000313" key="2">
    <source>
        <dbReference type="EMBL" id="GEK74524.1"/>
    </source>
</evidence>
<comment type="caution">
    <text evidence="2">The sequence shown here is derived from an EMBL/GenBank/DDBJ whole genome shotgun (WGS) entry which is preliminary data.</text>
</comment>
<name>A0ABQ0UBZ1_9GAMM</name>
<organism evidence="2 3">
    <name type="scientific">Halomonas halophila</name>
    <dbReference type="NCBI Taxonomy" id="29573"/>
    <lineage>
        <taxon>Bacteria</taxon>
        <taxon>Pseudomonadati</taxon>
        <taxon>Pseudomonadota</taxon>
        <taxon>Gammaproteobacteria</taxon>
        <taxon>Oceanospirillales</taxon>
        <taxon>Halomonadaceae</taxon>
        <taxon>Halomonas</taxon>
    </lineage>
</organism>
<accession>A0ABQ0UBZ1</accession>
<dbReference type="SUPFAM" id="SSF51161">
    <property type="entry name" value="Trimeric LpxA-like enzymes"/>
    <property type="match status" value="1"/>
</dbReference>
<protein>
    <recommendedName>
        <fullName evidence="1">DUF7305 domain-containing protein</fullName>
    </recommendedName>
</protein>
<dbReference type="InterPro" id="IPR011004">
    <property type="entry name" value="Trimer_LpxA-like_sf"/>
</dbReference>
<reference evidence="2 3" key="1">
    <citation type="submission" date="2019-07" db="EMBL/GenBank/DDBJ databases">
        <title>Whole genome shotgun sequence of Halomonas halophila NBRC 102604.</title>
        <authorList>
            <person name="Hosoyama A."/>
            <person name="Uohara A."/>
            <person name="Ohji S."/>
            <person name="Ichikawa N."/>
        </authorList>
    </citation>
    <scope>NUCLEOTIDE SEQUENCE [LARGE SCALE GENOMIC DNA]</scope>
    <source>
        <strain evidence="2 3">NBRC 102604</strain>
    </source>
</reference>
<dbReference type="RefSeq" id="WP_146910194.1">
    <property type="nucleotide sequence ID" value="NZ_BJUS01000048.1"/>
</dbReference>
<dbReference type="Pfam" id="PF23981">
    <property type="entry name" value="DUF7305"/>
    <property type="match status" value="1"/>
</dbReference>
<feature type="domain" description="DUF7305" evidence="1">
    <location>
        <begin position="402"/>
        <end position="550"/>
    </location>
</feature>
<gene>
    <name evidence="2" type="ORF">HHA04nite_30680</name>
</gene>
<evidence type="ECO:0000313" key="3">
    <source>
        <dbReference type="Proteomes" id="UP000321121"/>
    </source>
</evidence>
<dbReference type="InterPro" id="IPR055729">
    <property type="entry name" value="DUF7305"/>
</dbReference>
<keyword evidence="3" id="KW-1185">Reference proteome</keyword>